<keyword evidence="5" id="KW-1185">Reference proteome</keyword>
<dbReference type="PaxDb" id="8030-ENSSSAP00000100003"/>
<evidence type="ECO:0000256" key="2">
    <source>
        <dbReference type="ARBA" id="ARBA00023163"/>
    </source>
</evidence>
<dbReference type="PROSITE" id="PS50888">
    <property type="entry name" value="BHLH"/>
    <property type="match status" value="1"/>
</dbReference>
<evidence type="ECO:0000256" key="1">
    <source>
        <dbReference type="ARBA" id="ARBA00023015"/>
    </source>
</evidence>
<name>A0A1S3T1E1_SALSA</name>
<reference evidence="6" key="1">
    <citation type="submission" date="2025-08" db="UniProtKB">
        <authorList>
            <consortium name="RefSeq"/>
        </authorList>
    </citation>
    <scope>IDENTIFICATION</scope>
</reference>
<dbReference type="AlphaFoldDB" id="A0A1S3T1E1"/>
<keyword evidence="2" id="KW-0804">Transcription</keyword>
<dbReference type="GO" id="GO:0046983">
    <property type="term" value="F:protein dimerization activity"/>
    <property type="evidence" value="ECO:0007669"/>
    <property type="project" value="InterPro"/>
</dbReference>
<dbReference type="KEGG" id="sasa:106613054"/>
<dbReference type="Proteomes" id="UP001652741">
    <property type="component" value="Chromosome ssa09"/>
</dbReference>
<dbReference type="GO" id="GO:0070888">
    <property type="term" value="F:E-box binding"/>
    <property type="evidence" value="ECO:0007669"/>
    <property type="project" value="TreeGrafter"/>
</dbReference>
<dbReference type="SMART" id="SM00353">
    <property type="entry name" value="HLH"/>
    <property type="match status" value="1"/>
</dbReference>
<feature type="compositionally biased region" description="Basic residues" evidence="3">
    <location>
        <begin position="78"/>
        <end position="89"/>
    </location>
</feature>
<dbReference type="InterPro" id="IPR036638">
    <property type="entry name" value="HLH_DNA-bd_sf"/>
</dbReference>
<dbReference type="SUPFAM" id="SSF47459">
    <property type="entry name" value="HLH, helix-loop-helix DNA-binding domain"/>
    <property type="match status" value="1"/>
</dbReference>
<feature type="region of interest" description="Disordered" evidence="3">
    <location>
        <begin position="1"/>
        <end position="91"/>
    </location>
</feature>
<dbReference type="GO" id="GO:0045944">
    <property type="term" value="P:positive regulation of transcription by RNA polymerase II"/>
    <property type="evidence" value="ECO:0007669"/>
    <property type="project" value="TreeGrafter"/>
</dbReference>
<dbReference type="InterPro" id="IPR050359">
    <property type="entry name" value="bHLH_transcription_factors"/>
</dbReference>
<dbReference type="InterPro" id="IPR011598">
    <property type="entry name" value="bHLH_dom"/>
</dbReference>
<gene>
    <name evidence="6" type="primary">LOC106613054</name>
</gene>
<dbReference type="OrthoDB" id="6241467at2759"/>
<dbReference type="GO" id="GO:0003700">
    <property type="term" value="F:DNA-binding transcription factor activity"/>
    <property type="evidence" value="ECO:0007669"/>
    <property type="project" value="TreeGrafter"/>
</dbReference>
<feature type="domain" description="BHLH" evidence="4">
    <location>
        <begin position="87"/>
        <end position="139"/>
    </location>
</feature>
<sequence>MSLSSQSTVHRRSVGTRPAMSSHAILTKSEFSEEEQEGILLGLDEEEKDSGSEDSEAGSKKSSECKGSTAGSCPDVKRRSRPVRSKSRRVAANVRERKRILDYNQSFNALRMVLKHDLNGKRLSKIATLRRAINHISSLTVFLRSHPSPSALPGGHPPCTHTECLRGQPSAGIEEAMLVLGKDREREKGFQTPVETCLQHKPLHWSQHHQQSLQDHDAHKAPIILPPELQLYTDTPGRGHHSPSCLPSPSYAHFSPTETQFYTPSHPHEELSSPPYHISSEWSGGSGYPFGVKATCRPNHTDSFSDSSPAVPFTWQLGYLQGSAGYQQFLTMY</sequence>
<dbReference type="Gene3D" id="4.10.280.10">
    <property type="entry name" value="Helix-loop-helix DNA-binding domain"/>
    <property type="match status" value="1"/>
</dbReference>
<protein>
    <submittedName>
        <fullName evidence="6">Class A basic helix-loop-helix protein 9</fullName>
    </submittedName>
</protein>
<evidence type="ECO:0000313" key="6">
    <source>
        <dbReference type="RefSeq" id="XP_014070413.1"/>
    </source>
</evidence>
<dbReference type="Bgee" id="ENSSSAG00000074379">
    <property type="expression patterns" value="Expressed in sexually immature organism"/>
</dbReference>
<dbReference type="CDD" id="cd18912">
    <property type="entry name" value="bHLH_TS_bHLHa9"/>
    <property type="match status" value="1"/>
</dbReference>
<accession>A0A1S3T1E1</accession>
<evidence type="ECO:0000256" key="3">
    <source>
        <dbReference type="SAM" id="MobiDB-lite"/>
    </source>
</evidence>
<dbReference type="RefSeq" id="XP_014070413.1">
    <property type="nucleotide sequence ID" value="XM_014214938.2"/>
</dbReference>
<dbReference type="GO" id="GO:0005634">
    <property type="term" value="C:nucleus"/>
    <property type="evidence" value="ECO:0007669"/>
    <property type="project" value="TreeGrafter"/>
</dbReference>
<dbReference type="Pfam" id="PF00010">
    <property type="entry name" value="HLH"/>
    <property type="match status" value="1"/>
</dbReference>
<dbReference type="GO" id="GO:0061564">
    <property type="term" value="P:axon development"/>
    <property type="evidence" value="ECO:0007669"/>
    <property type="project" value="TreeGrafter"/>
</dbReference>
<evidence type="ECO:0000259" key="4">
    <source>
        <dbReference type="PROSITE" id="PS50888"/>
    </source>
</evidence>
<dbReference type="PANTHER" id="PTHR19290">
    <property type="entry name" value="BASIC HELIX-LOOP-HELIX PROTEIN NEUROGENIN-RELATED"/>
    <property type="match status" value="1"/>
</dbReference>
<dbReference type="GO" id="GO:0007423">
    <property type="term" value="P:sensory organ development"/>
    <property type="evidence" value="ECO:0007669"/>
    <property type="project" value="TreeGrafter"/>
</dbReference>
<keyword evidence="1" id="KW-0805">Transcription regulation</keyword>
<dbReference type="GeneID" id="106613054"/>
<feature type="compositionally biased region" description="Acidic residues" evidence="3">
    <location>
        <begin position="32"/>
        <end position="56"/>
    </location>
</feature>
<proteinExistence type="predicted"/>
<evidence type="ECO:0000313" key="5">
    <source>
        <dbReference type="Proteomes" id="UP001652741"/>
    </source>
</evidence>
<organism evidence="5 6">
    <name type="scientific">Salmo salar</name>
    <name type="common">Atlantic salmon</name>
    <dbReference type="NCBI Taxonomy" id="8030"/>
    <lineage>
        <taxon>Eukaryota</taxon>
        <taxon>Metazoa</taxon>
        <taxon>Chordata</taxon>
        <taxon>Craniata</taxon>
        <taxon>Vertebrata</taxon>
        <taxon>Euteleostomi</taxon>
        <taxon>Actinopterygii</taxon>
        <taxon>Neopterygii</taxon>
        <taxon>Teleostei</taxon>
        <taxon>Protacanthopterygii</taxon>
        <taxon>Salmoniformes</taxon>
        <taxon>Salmonidae</taxon>
        <taxon>Salmoninae</taxon>
        <taxon>Salmo</taxon>
    </lineage>
</organism>
<dbReference type="STRING" id="8030.ENSSSAP00000100003"/>